<dbReference type="Proteomes" id="UP000255165">
    <property type="component" value="Unassembled WGS sequence"/>
</dbReference>
<dbReference type="EMBL" id="QKWJ01000067">
    <property type="protein sequence ID" value="RDK06279.1"/>
    <property type="molecule type" value="Genomic_DNA"/>
</dbReference>
<dbReference type="CDD" id="cd00342">
    <property type="entry name" value="gram_neg_porins"/>
    <property type="match status" value="1"/>
</dbReference>
<organism evidence="2 3">
    <name type="scientific">Cupriavidus lacunae</name>
    <dbReference type="NCBI Taxonomy" id="2666307"/>
    <lineage>
        <taxon>Bacteria</taxon>
        <taxon>Pseudomonadati</taxon>
        <taxon>Pseudomonadota</taxon>
        <taxon>Betaproteobacteria</taxon>
        <taxon>Burkholderiales</taxon>
        <taxon>Burkholderiaceae</taxon>
        <taxon>Cupriavidus</taxon>
    </lineage>
</organism>
<sequence length="174" mass="18636">MGYYTPDFGGLSGRFVYALGEASDSNASNNAVAMLYLDKGPLTASVAFQRTRTGPAITKASWAQSVLAAGVAYDISVAKLFLQYDGTRTSGVSLSTDTVQLGATIPMLSGKFMLSVVQTSIRAANQPDIRRRDAGIGYLYAFSRRTDAYATSLYDKLSDRGSGFTTAIGLRHKF</sequence>
<dbReference type="AlphaFoldDB" id="A0A370NL03"/>
<evidence type="ECO:0000259" key="1">
    <source>
        <dbReference type="Pfam" id="PF13609"/>
    </source>
</evidence>
<evidence type="ECO:0000313" key="2">
    <source>
        <dbReference type="EMBL" id="RDK06279.1"/>
    </source>
</evidence>
<keyword evidence="3" id="KW-1185">Reference proteome</keyword>
<accession>A0A370NL03</accession>
<dbReference type="Pfam" id="PF13609">
    <property type="entry name" value="Porin_4"/>
    <property type="match status" value="1"/>
</dbReference>
<evidence type="ECO:0000313" key="3">
    <source>
        <dbReference type="Proteomes" id="UP000255165"/>
    </source>
</evidence>
<protein>
    <recommendedName>
        <fullName evidence="1">Porin domain-containing protein</fullName>
    </recommendedName>
</protein>
<gene>
    <name evidence="2" type="ORF">DN412_32370</name>
</gene>
<dbReference type="InterPro" id="IPR023614">
    <property type="entry name" value="Porin_dom_sf"/>
</dbReference>
<reference evidence="3" key="1">
    <citation type="submission" date="2018-06" db="EMBL/GenBank/DDBJ databases">
        <authorList>
            <person name="Feng T."/>
            <person name="Jeon C.O."/>
        </authorList>
    </citation>
    <scope>NUCLEOTIDE SEQUENCE [LARGE SCALE GENOMIC DNA]</scope>
    <source>
        <strain evidence="3">S23</strain>
    </source>
</reference>
<dbReference type="SUPFAM" id="SSF56935">
    <property type="entry name" value="Porins"/>
    <property type="match status" value="1"/>
</dbReference>
<feature type="domain" description="Porin" evidence="1">
    <location>
        <begin position="2"/>
        <end position="157"/>
    </location>
</feature>
<comment type="caution">
    <text evidence="2">The sequence shown here is derived from an EMBL/GenBank/DDBJ whole genome shotgun (WGS) entry which is preliminary data.</text>
</comment>
<proteinExistence type="predicted"/>
<dbReference type="Gene3D" id="2.40.160.10">
    <property type="entry name" value="Porin"/>
    <property type="match status" value="1"/>
</dbReference>
<dbReference type="GO" id="GO:0016020">
    <property type="term" value="C:membrane"/>
    <property type="evidence" value="ECO:0007669"/>
    <property type="project" value="InterPro"/>
</dbReference>
<dbReference type="GO" id="GO:0015288">
    <property type="term" value="F:porin activity"/>
    <property type="evidence" value="ECO:0007669"/>
    <property type="project" value="InterPro"/>
</dbReference>
<dbReference type="InterPro" id="IPR033900">
    <property type="entry name" value="Gram_neg_porin_domain"/>
</dbReference>
<name>A0A370NL03_9BURK</name>